<name>A0A8D9A6X8_9HEMI</name>
<keyword evidence="1" id="KW-1133">Transmembrane helix</keyword>
<reference evidence="2" key="1">
    <citation type="submission" date="2021-05" db="EMBL/GenBank/DDBJ databases">
        <authorList>
            <person name="Alioto T."/>
            <person name="Alioto T."/>
            <person name="Gomez Garrido J."/>
        </authorList>
    </citation>
    <scope>NUCLEOTIDE SEQUENCE</scope>
</reference>
<dbReference type="AlphaFoldDB" id="A0A8D9A6X8"/>
<protein>
    <submittedName>
        <fullName evidence="2">Uncharacterized protein</fullName>
    </submittedName>
</protein>
<feature type="transmembrane region" description="Helical" evidence="1">
    <location>
        <begin position="111"/>
        <end position="134"/>
    </location>
</feature>
<accession>A0A8D9A6X8</accession>
<evidence type="ECO:0000313" key="2">
    <source>
        <dbReference type="EMBL" id="CAG6758782.1"/>
    </source>
</evidence>
<keyword evidence="1" id="KW-0812">Transmembrane</keyword>
<organism evidence="2">
    <name type="scientific">Cacopsylla melanoneura</name>
    <dbReference type="NCBI Taxonomy" id="428564"/>
    <lineage>
        <taxon>Eukaryota</taxon>
        <taxon>Metazoa</taxon>
        <taxon>Ecdysozoa</taxon>
        <taxon>Arthropoda</taxon>
        <taxon>Hexapoda</taxon>
        <taxon>Insecta</taxon>
        <taxon>Pterygota</taxon>
        <taxon>Neoptera</taxon>
        <taxon>Paraneoptera</taxon>
        <taxon>Hemiptera</taxon>
        <taxon>Sternorrhyncha</taxon>
        <taxon>Psylloidea</taxon>
        <taxon>Psyllidae</taxon>
        <taxon>Psyllinae</taxon>
        <taxon>Cacopsylla</taxon>
    </lineage>
</organism>
<sequence length="138" mass="15464">MLNAYLLSLFKPTVIHVQGLHEEILDFVSGTLLLNATDVTLKIFNQTFKNSVSSTGKTLVISSPHNFSISPNQVSPIAIDSGFSSFQNLDLNKLIPSTLNHNLLLNEDTSYWKLLSIIYLFIFSVLKCIVSLFIKLYL</sequence>
<keyword evidence="1" id="KW-0472">Membrane</keyword>
<proteinExistence type="predicted"/>
<evidence type="ECO:0000256" key="1">
    <source>
        <dbReference type="SAM" id="Phobius"/>
    </source>
</evidence>
<dbReference type="EMBL" id="HBUF01550534">
    <property type="protein sequence ID" value="CAG6758782.1"/>
    <property type="molecule type" value="Transcribed_RNA"/>
</dbReference>